<dbReference type="AlphaFoldDB" id="A0A6N1VC35"/>
<dbReference type="EMBL" id="CP054836">
    <property type="protein sequence ID" value="QKV18566.1"/>
    <property type="molecule type" value="Genomic_DNA"/>
</dbReference>
<accession>A0A6N1VC35</accession>
<protein>
    <submittedName>
        <fullName evidence="3">Cytochrome C</fullName>
    </submittedName>
</protein>
<feature type="signal peptide" evidence="2">
    <location>
        <begin position="1"/>
        <end position="17"/>
    </location>
</feature>
<evidence type="ECO:0000313" key="3">
    <source>
        <dbReference type="EMBL" id="QKV18566.1"/>
    </source>
</evidence>
<organism evidence="3 4">
    <name type="scientific">Oricola thermophila</name>
    <dbReference type="NCBI Taxonomy" id="2742145"/>
    <lineage>
        <taxon>Bacteria</taxon>
        <taxon>Pseudomonadati</taxon>
        <taxon>Pseudomonadota</taxon>
        <taxon>Alphaproteobacteria</taxon>
        <taxon>Hyphomicrobiales</taxon>
        <taxon>Ahrensiaceae</taxon>
        <taxon>Oricola</taxon>
    </lineage>
</organism>
<feature type="chain" id="PRO_5026703571" evidence="2">
    <location>
        <begin position="18"/>
        <end position="389"/>
    </location>
</feature>
<dbReference type="InterPro" id="IPR036280">
    <property type="entry name" value="Multihaem_cyt_sf"/>
</dbReference>
<gene>
    <name evidence="3" type="ORF">HTY61_08935</name>
</gene>
<dbReference type="RefSeq" id="WP_175276459.1">
    <property type="nucleotide sequence ID" value="NZ_CP054836.1"/>
</dbReference>
<dbReference type="InterPro" id="IPR051829">
    <property type="entry name" value="Multiheme_Cytochr_ET"/>
</dbReference>
<evidence type="ECO:0000256" key="2">
    <source>
        <dbReference type="SAM" id="SignalP"/>
    </source>
</evidence>
<dbReference type="Gene3D" id="1.10.1130.10">
    <property type="entry name" value="Flavocytochrome C3, Chain A"/>
    <property type="match status" value="1"/>
</dbReference>
<name>A0A6N1VC35_9HYPH</name>
<evidence type="ECO:0000313" key="4">
    <source>
        <dbReference type="Proteomes" id="UP000509367"/>
    </source>
</evidence>
<proteinExistence type="predicted"/>
<sequence length="389" mass="41190">MRPIRALLGIAALTAIAAGWSPSGTLAQSAEEPAPVAETPAFVFPDTGPFAPEQIKIPNAEMIAEWSRSGHSDASAEAFSHWDGEGEIPAICATCHSGAGFRSFHGLDGSEKGIADHPFPTGGVVDCDTCHNPRLGEITEIALPSGISHPVSSSEAACMTCHQGRAAGATVEKAVADMAEDKPNPELQFVNPHYKIAAVTALGGYGGVGYHYPGKTYSGRFLHAKPVATCVSCHDPHSLEVAEATCLTCHQSGDPEDIRIARTSYDGSGDITKGIKADIQANADLLEAELLRYAAEVAGTPMIHDGARYPYFFADANGDGVIDQKDGQPVAYNSWTPRLLKAVYNWKVVQSDPGIHVHNPYYALELTYDSIEDLASATGTDFAQLGLSR</sequence>
<keyword evidence="1 2" id="KW-0732">Signal</keyword>
<dbReference type="Proteomes" id="UP000509367">
    <property type="component" value="Chromosome"/>
</dbReference>
<dbReference type="SUPFAM" id="SSF48695">
    <property type="entry name" value="Multiheme cytochromes"/>
    <property type="match status" value="1"/>
</dbReference>
<dbReference type="PANTHER" id="PTHR35038">
    <property type="entry name" value="DISSIMILATORY SULFITE REDUCTASE SIRA"/>
    <property type="match status" value="1"/>
</dbReference>
<evidence type="ECO:0000256" key="1">
    <source>
        <dbReference type="ARBA" id="ARBA00022729"/>
    </source>
</evidence>
<keyword evidence="4" id="KW-1185">Reference proteome</keyword>
<reference evidence="3 4" key="1">
    <citation type="submission" date="2020-06" db="EMBL/GenBank/DDBJ databases">
        <title>Oricola thermophila sp. nov. isolated from a tidal sediments.</title>
        <authorList>
            <person name="Kwon K.K."/>
            <person name="Yang S.-H."/>
            <person name="Park M.-J."/>
        </authorList>
    </citation>
    <scope>NUCLEOTIDE SEQUENCE [LARGE SCALE GENOMIC DNA]</scope>
    <source>
        <strain evidence="3 4">MEBiC13590</strain>
    </source>
</reference>
<dbReference type="KEGG" id="orm:HTY61_08935"/>